<dbReference type="Pfam" id="PF01047">
    <property type="entry name" value="MarR"/>
    <property type="match status" value="1"/>
</dbReference>
<evidence type="ECO:0000256" key="1">
    <source>
        <dbReference type="ARBA" id="ARBA00023015"/>
    </source>
</evidence>
<dbReference type="AlphaFoldDB" id="A0A5C6FPR6"/>
<accession>A0A5C6FPR6</accession>
<evidence type="ECO:0000256" key="2">
    <source>
        <dbReference type="ARBA" id="ARBA00023125"/>
    </source>
</evidence>
<protein>
    <submittedName>
        <fullName evidence="5">HTH-type transcriptional regulator MgrA</fullName>
    </submittedName>
</protein>
<keyword evidence="1" id="KW-0805">Transcription regulation</keyword>
<dbReference type="Proteomes" id="UP000316476">
    <property type="component" value="Unassembled WGS sequence"/>
</dbReference>
<dbReference type="GO" id="GO:0003700">
    <property type="term" value="F:DNA-binding transcription factor activity"/>
    <property type="evidence" value="ECO:0007669"/>
    <property type="project" value="InterPro"/>
</dbReference>
<feature type="domain" description="HTH marR-type" evidence="4">
    <location>
        <begin position="4"/>
        <end position="136"/>
    </location>
</feature>
<evidence type="ECO:0000259" key="4">
    <source>
        <dbReference type="PROSITE" id="PS50995"/>
    </source>
</evidence>
<dbReference type="PANTHER" id="PTHR42756:SF1">
    <property type="entry name" value="TRANSCRIPTIONAL REPRESSOR OF EMRAB OPERON"/>
    <property type="match status" value="1"/>
</dbReference>
<proteinExistence type="predicted"/>
<reference evidence="5 6" key="1">
    <citation type="submission" date="2019-02" db="EMBL/GenBank/DDBJ databases">
        <title>Deep-cultivation of Planctomycetes and their phenomic and genomic characterization uncovers novel biology.</title>
        <authorList>
            <person name="Wiegand S."/>
            <person name="Jogler M."/>
            <person name="Boedeker C."/>
            <person name="Pinto D."/>
            <person name="Vollmers J."/>
            <person name="Rivas-Marin E."/>
            <person name="Kohn T."/>
            <person name="Peeters S.H."/>
            <person name="Heuer A."/>
            <person name="Rast P."/>
            <person name="Oberbeckmann S."/>
            <person name="Bunk B."/>
            <person name="Jeske O."/>
            <person name="Meyerdierks A."/>
            <person name="Storesund J.E."/>
            <person name="Kallscheuer N."/>
            <person name="Luecker S."/>
            <person name="Lage O.M."/>
            <person name="Pohl T."/>
            <person name="Merkel B.J."/>
            <person name="Hornburger P."/>
            <person name="Mueller R.-W."/>
            <person name="Bruemmer F."/>
            <person name="Labrenz M."/>
            <person name="Spormann A.M."/>
            <person name="Op Den Camp H."/>
            <person name="Overmann J."/>
            <person name="Amann R."/>
            <person name="Jetten M.S.M."/>
            <person name="Mascher T."/>
            <person name="Medema M.H."/>
            <person name="Devos D.P."/>
            <person name="Kaster A.-K."/>
            <person name="Ovreas L."/>
            <person name="Rohde M."/>
            <person name="Galperin M.Y."/>
            <person name="Jogler C."/>
        </authorList>
    </citation>
    <scope>NUCLEOTIDE SEQUENCE [LARGE SCALE GENOMIC DNA]</scope>
    <source>
        <strain evidence="5 6">V7</strain>
    </source>
</reference>
<organism evidence="5 6">
    <name type="scientific">Crateriforma conspicua</name>
    <dbReference type="NCBI Taxonomy" id="2527996"/>
    <lineage>
        <taxon>Bacteria</taxon>
        <taxon>Pseudomonadati</taxon>
        <taxon>Planctomycetota</taxon>
        <taxon>Planctomycetia</taxon>
        <taxon>Planctomycetales</taxon>
        <taxon>Planctomycetaceae</taxon>
        <taxon>Crateriforma</taxon>
    </lineage>
</organism>
<evidence type="ECO:0000313" key="6">
    <source>
        <dbReference type="Proteomes" id="UP000316476"/>
    </source>
</evidence>
<dbReference type="InterPro" id="IPR036388">
    <property type="entry name" value="WH-like_DNA-bd_sf"/>
</dbReference>
<dbReference type="GO" id="GO:0003677">
    <property type="term" value="F:DNA binding"/>
    <property type="evidence" value="ECO:0007669"/>
    <property type="project" value="UniProtKB-KW"/>
</dbReference>
<keyword evidence="3" id="KW-0804">Transcription</keyword>
<dbReference type="Gene3D" id="1.10.10.10">
    <property type="entry name" value="Winged helix-like DNA-binding domain superfamily/Winged helix DNA-binding domain"/>
    <property type="match status" value="1"/>
</dbReference>
<sequence length="143" mass="16279">MDIDETIPMRLRRAYLTIHRNAQEHFSQFGVTVDQYVLLSVVADEEGVIQSEISRRMASDINTVGAMLKLLEEEKLIRRTRCPDDGRARRVYLTAKGAAMQKKLLKAAEAIHEAIDHCISKSSKEKLLHTLDQICAEMTRPTK</sequence>
<dbReference type="InterPro" id="IPR000835">
    <property type="entry name" value="HTH_MarR-typ"/>
</dbReference>
<dbReference type="PROSITE" id="PS50995">
    <property type="entry name" value="HTH_MARR_2"/>
    <property type="match status" value="1"/>
</dbReference>
<dbReference type="SUPFAM" id="SSF46785">
    <property type="entry name" value="Winged helix' DNA-binding domain"/>
    <property type="match status" value="1"/>
</dbReference>
<dbReference type="PRINTS" id="PR00598">
    <property type="entry name" value="HTHMARR"/>
</dbReference>
<keyword evidence="2" id="KW-0238">DNA-binding</keyword>
<dbReference type="EMBL" id="SJPZ01000002">
    <property type="protein sequence ID" value="TWU62628.1"/>
    <property type="molecule type" value="Genomic_DNA"/>
</dbReference>
<dbReference type="OrthoDB" id="4463574at2"/>
<dbReference type="RefSeq" id="WP_146415401.1">
    <property type="nucleotide sequence ID" value="NZ_SJPZ01000002.1"/>
</dbReference>
<name>A0A5C6FPR6_9PLAN</name>
<evidence type="ECO:0000256" key="3">
    <source>
        <dbReference type="ARBA" id="ARBA00023163"/>
    </source>
</evidence>
<dbReference type="SMART" id="SM00347">
    <property type="entry name" value="HTH_MARR"/>
    <property type="match status" value="1"/>
</dbReference>
<gene>
    <name evidence="5" type="primary">mgrA</name>
    <name evidence="5" type="ORF">V7x_43630</name>
</gene>
<comment type="caution">
    <text evidence="5">The sequence shown here is derived from an EMBL/GenBank/DDBJ whole genome shotgun (WGS) entry which is preliminary data.</text>
</comment>
<dbReference type="InterPro" id="IPR036390">
    <property type="entry name" value="WH_DNA-bd_sf"/>
</dbReference>
<evidence type="ECO:0000313" key="5">
    <source>
        <dbReference type="EMBL" id="TWU62628.1"/>
    </source>
</evidence>
<dbReference type="PANTHER" id="PTHR42756">
    <property type="entry name" value="TRANSCRIPTIONAL REGULATOR, MARR"/>
    <property type="match status" value="1"/>
</dbReference>